<dbReference type="GO" id="GO:0006351">
    <property type="term" value="P:DNA-templated transcription"/>
    <property type="evidence" value="ECO:0007669"/>
    <property type="project" value="InterPro"/>
</dbReference>
<dbReference type="SUPFAM" id="SSF57701">
    <property type="entry name" value="Zn2/Cys6 DNA-binding domain"/>
    <property type="match status" value="1"/>
</dbReference>
<dbReference type="GO" id="GO:0005634">
    <property type="term" value="C:nucleus"/>
    <property type="evidence" value="ECO:0007669"/>
    <property type="project" value="TreeGrafter"/>
</dbReference>
<feature type="transmembrane region" description="Helical" evidence="7">
    <location>
        <begin position="473"/>
        <end position="492"/>
    </location>
</feature>
<evidence type="ECO:0000256" key="3">
    <source>
        <dbReference type="ARBA" id="ARBA00023015"/>
    </source>
</evidence>
<dbReference type="CGD" id="CAL0000170420">
    <property type="gene designation" value="Cd36_87720"/>
</dbReference>
<dbReference type="CDD" id="cd00067">
    <property type="entry name" value="GAL4"/>
    <property type="match status" value="1"/>
</dbReference>
<evidence type="ECO:0000256" key="4">
    <source>
        <dbReference type="ARBA" id="ARBA00023125"/>
    </source>
</evidence>
<dbReference type="Gene3D" id="4.10.240.10">
    <property type="entry name" value="Zn(2)-C6 fungal-type DNA-binding domain"/>
    <property type="match status" value="1"/>
</dbReference>
<dbReference type="SMART" id="SM00066">
    <property type="entry name" value="GAL4"/>
    <property type="match status" value="1"/>
</dbReference>
<keyword evidence="5" id="KW-0804">Transcription</keyword>
<keyword evidence="1" id="KW-0479">Metal-binding</keyword>
<accession>B9WF05</accession>
<evidence type="ECO:0000313" key="9">
    <source>
        <dbReference type="CGD" id="CAL0000170420"/>
    </source>
</evidence>
<feature type="transmembrane region" description="Helical" evidence="7">
    <location>
        <begin position="523"/>
        <end position="542"/>
    </location>
</feature>
<dbReference type="Pfam" id="PF00172">
    <property type="entry name" value="Zn_clus"/>
    <property type="match status" value="1"/>
</dbReference>
<organism evidence="10 11">
    <name type="scientific">Candida dubliniensis (strain CD36 / ATCC MYA-646 / CBS 7987 / NCPF 3949 / NRRL Y-17841)</name>
    <name type="common">Yeast</name>
    <dbReference type="NCBI Taxonomy" id="573826"/>
    <lineage>
        <taxon>Eukaryota</taxon>
        <taxon>Fungi</taxon>
        <taxon>Dikarya</taxon>
        <taxon>Ascomycota</taxon>
        <taxon>Saccharomycotina</taxon>
        <taxon>Pichiomycetes</taxon>
        <taxon>Debaryomycetaceae</taxon>
        <taxon>Candida/Lodderomyces clade</taxon>
        <taxon>Candida</taxon>
    </lineage>
</organism>
<evidence type="ECO:0000256" key="7">
    <source>
        <dbReference type="SAM" id="Phobius"/>
    </source>
</evidence>
<dbReference type="RefSeq" id="XP_002419672.1">
    <property type="nucleotide sequence ID" value="XM_002419627.1"/>
</dbReference>
<keyword evidence="7" id="KW-0472">Membrane</keyword>
<proteinExistence type="predicted"/>
<dbReference type="HOGENOM" id="CLU_334333_0_0_1"/>
<dbReference type="InterPro" id="IPR036864">
    <property type="entry name" value="Zn2-C6_fun-type_DNA-bd_sf"/>
</dbReference>
<dbReference type="Proteomes" id="UP000002605">
    <property type="component" value="Chromosome 3"/>
</dbReference>
<keyword evidence="4" id="KW-0238">DNA-binding</keyword>
<dbReference type="InterPro" id="IPR051430">
    <property type="entry name" value="Fungal_TF_Env_Response"/>
</dbReference>
<evidence type="ECO:0000313" key="10">
    <source>
        <dbReference type="EMBL" id="CAX43269.1"/>
    </source>
</evidence>
<evidence type="ECO:0000256" key="2">
    <source>
        <dbReference type="ARBA" id="ARBA00022833"/>
    </source>
</evidence>
<feature type="domain" description="Zn(2)-C6 fungal-type" evidence="8">
    <location>
        <begin position="10"/>
        <end position="39"/>
    </location>
</feature>
<keyword evidence="6" id="KW-0539">Nucleus</keyword>
<evidence type="ECO:0000256" key="5">
    <source>
        <dbReference type="ARBA" id="ARBA00023163"/>
    </source>
</evidence>
<dbReference type="KEGG" id="cdu:CD36_87720"/>
<protein>
    <submittedName>
        <fullName evidence="10">Fungal zinc cluster transcription factor, putative</fullName>
    </submittedName>
</protein>
<dbReference type="GeneID" id="8046888"/>
<keyword evidence="7" id="KW-0812">Transmembrane</keyword>
<keyword evidence="2" id="KW-0862">Zinc</keyword>
<name>B9WF05_CANDC</name>
<dbReference type="CDD" id="cd12148">
    <property type="entry name" value="fungal_TF_MHR"/>
    <property type="match status" value="1"/>
</dbReference>
<dbReference type="EMBL" id="FM992690">
    <property type="protein sequence ID" value="CAX43269.1"/>
    <property type="molecule type" value="Genomic_DNA"/>
</dbReference>
<dbReference type="OrthoDB" id="4159781at2759"/>
<keyword evidence="7" id="KW-1133">Transmembrane helix</keyword>
<evidence type="ECO:0000256" key="1">
    <source>
        <dbReference type="ARBA" id="ARBA00022723"/>
    </source>
</evidence>
<dbReference type="AlphaFoldDB" id="B9WF05"/>
<gene>
    <name evidence="9" type="ordered locus">Cd36_87720</name>
    <name evidence="10" type="ORF">CD36_87720</name>
</gene>
<dbReference type="PANTHER" id="PTHR31944">
    <property type="entry name" value="HEME-RESPONSIVE ZINC FINGER TRANSCRIPTION FACTOR HAP1"/>
    <property type="match status" value="1"/>
</dbReference>
<dbReference type="PROSITE" id="PS00463">
    <property type="entry name" value="ZN2_CY6_FUNGAL_1"/>
    <property type="match status" value="1"/>
</dbReference>
<reference evidence="10 11" key="1">
    <citation type="journal article" date="2009" name="Genome Res.">
        <title>Comparative genomics of the fungal pathogens Candida dubliniensis and Candida albicans.</title>
        <authorList>
            <person name="Jackson A.P."/>
            <person name="Gamble J.A."/>
            <person name="Yeomans T."/>
            <person name="Moran G.P."/>
            <person name="Saunders D."/>
            <person name="Harris D."/>
            <person name="Aslett M."/>
            <person name="Barrell J.F."/>
            <person name="Butler G."/>
            <person name="Citiulo F."/>
            <person name="Coleman D.C."/>
            <person name="de Groot P.W.J."/>
            <person name="Goodwin T.J."/>
            <person name="Quail M.A."/>
            <person name="McQuillan J."/>
            <person name="Munro C.A."/>
            <person name="Pain A."/>
            <person name="Poulter R.T."/>
            <person name="Rajandream M.A."/>
            <person name="Renauld H."/>
            <person name="Spiering M.J."/>
            <person name="Tivey A."/>
            <person name="Gow N.A.R."/>
            <person name="Barrell B."/>
            <person name="Sullivan D.J."/>
            <person name="Berriman M."/>
        </authorList>
    </citation>
    <scope>NUCLEOTIDE SEQUENCE [LARGE SCALE GENOMIC DNA]</scope>
    <source>
        <strain evidence="11">CD36 / ATCC MYA-646 / CBS 7987 / NCPF 3949 / NRRL Y-17841</strain>
    </source>
</reference>
<dbReference type="GO" id="GO:0008270">
    <property type="term" value="F:zinc ion binding"/>
    <property type="evidence" value="ECO:0007669"/>
    <property type="project" value="InterPro"/>
</dbReference>
<keyword evidence="3" id="KW-0805">Transcription regulation</keyword>
<dbReference type="PANTHER" id="PTHR31944:SF131">
    <property type="entry name" value="HEME-RESPONSIVE ZINC FINGER TRANSCRIPTION FACTOR HAP1"/>
    <property type="match status" value="1"/>
</dbReference>
<sequence length="707" mass="82176">MTKRDRTIYSCDTCRSRKIKCNRQTPCAACYKSKRDCVYTISRQRDAQINNRKLDKKTHHQISAIEKKISQLEGKKELLQVETINFNKSFTDGTPLLELQRLFPYLILSKRDPGCLLVRYHCNHLLERDPHYFEYSQLLANLPLAKKRLLTAKAKTLLGDAYIPNLQEGYTVNQLKQIIGQNPNFRFSGNFADPLTSFFSLIPPAWANKVLVDTFFHHIYPLIPIIDEAEFTASINRVLGPQIDGHYINSFPSIASVDDLPFLALFMLVLRMAYMYTPDKSGCPVSYDTLRAAETIMKEFDITKTHSLTALQAEVMLRFYKIVAPESYTQSNYVQVSVGVLIQNCYSLALHRDPEYIGEHDLKQQQLRRKIWHILQRMEVIDSAIFQTVLSSNPQACDTKLPQIVNQPLIEQSIVKNIWLSNDLLLLLRKLVEINSKTSEDTPLETVLDLLAKVESNLQQFLASSTSVLHNDLVIFPVNFLLVYMYYSLYLYKGATPEGDAYLLKSTKILFVDLTRTKSTSLFLAYFNLNYIHLVLMITNFLRMRVDCIIHKQLTTHNTSLQELQRCRYYLKTIYFAHVKELAYYSSSHKYAWQLRKVYLTLAKIMERPSDVFLSNHPDLVKHASVDIPVKELNKMLESYINFKGFTPTPLFNPTEKELIDEMQHENLWNAMEKIEYSEKVYSGWIDAIKNVPSNWDWDYWDFLKIS</sequence>
<dbReference type="InterPro" id="IPR001138">
    <property type="entry name" value="Zn2Cys6_DnaBD"/>
</dbReference>
<dbReference type="GO" id="GO:0000978">
    <property type="term" value="F:RNA polymerase II cis-regulatory region sequence-specific DNA binding"/>
    <property type="evidence" value="ECO:0007669"/>
    <property type="project" value="TreeGrafter"/>
</dbReference>
<evidence type="ECO:0000313" key="11">
    <source>
        <dbReference type="Proteomes" id="UP000002605"/>
    </source>
</evidence>
<keyword evidence="11" id="KW-1185">Reference proteome</keyword>
<dbReference type="Pfam" id="PF04082">
    <property type="entry name" value="Fungal_trans"/>
    <property type="match status" value="1"/>
</dbReference>
<evidence type="ECO:0000259" key="8">
    <source>
        <dbReference type="PROSITE" id="PS50048"/>
    </source>
</evidence>
<dbReference type="PROSITE" id="PS50048">
    <property type="entry name" value="ZN2_CY6_FUNGAL_2"/>
    <property type="match status" value="1"/>
</dbReference>
<dbReference type="VEuPathDB" id="FungiDB:CD36_87720"/>
<evidence type="ECO:0000256" key="6">
    <source>
        <dbReference type="ARBA" id="ARBA00023242"/>
    </source>
</evidence>
<dbReference type="InterPro" id="IPR007219">
    <property type="entry name" value="XnlR_reg_dom"/>
</dbReference>
<dbReference type="GO" id="GO:0001228">
    <property type="term" value="F:DNA-binding transcription activator activity, RNA polymerase II-specific"/>
    <property type="evidence" value="ECO:0007669"/>
    <property type="project" value="TreeGrafter"/>
</dbReference>